<feature type="compositionally biased region" description="Gly residues" evidence="1">
    <location>
        <begin position="885"/>
        <end position="902"/>
    </location>
</feature>
<dbReference type="Proteomes" id="UP000317835">
    <property type="component" value="Chromosome"/>
</dbReference>
<feature type="compositionally biased region" description="Acidic residues" evidence="1">
    <location>
        <begin position="1024"/>
        <end position="1037"/>
    </location>
</feature>
<feature type="region of interest" description="Disordered" evidence="1">
    <location>
        <begin position="794"/>
        <end position="998"/>
    </location>
</feature>
<protein>
    <submittedName>
        <fullName evidence="2">Uncharacterized protein</fullName>
    </submittedName>
</protein>
<evidence type="ECO:0000256" key="1">
    <source>
        <dbReference type="SAM" id="MobiDB-lite"/>
    </source>
</evidence>
<dbReference type="AlphaFoldDB" id="A0A518HBH5"/>
<name>A0A518HBH5_9BACT</name>
<dbReference type="KEGG" id="tpla:ElP_61630"/>
<feature type="region of interest" description="Disordered" evidence="1">
    <location>
        <begin position="1024"/>
        <end position="1231"/>
    </location>
</feature>
<evidence type="ECO:0000313" key="3">
    <source>
        <dbReference type="Proteomes" id="UP000317835"/>
    </source>
</evidence>
<dbReference type="EMBL" id="CP036426">
    <property type="protein sequence ID" value="QDV38212.1"/>
    <property type="molecule type" value="Genomic_DNA"/>
</dbReference>
<feature type="compositionally biased region" description="Pro residues" evidence="1">
    <location>
        <begin position="794"/>
        <end position="875"/>
    </location>
</feature>
<accession>A0A518HBH5</accession>
<feature type="compositionally biased region" description="Gly residues" evidence="1">
    <location>
        <begin position="1151"/>
        <end position="1160"/>
    </location>
</feature>
<evidence type="ECO:0000313" key="2">
    <source>
        <dbReference type="EMBL" id="QDV38212.1"/>
    </source>
</evidence>
<sequence>MTVLGSQGQADDPVRATIDRAADLGPLDESAGASARGTIGDGPADAAEVEWYRFTLDRPALLSATLDGVREDPAFRGVLSLFHVDTDFVDPTNPLGPRLLDQVEAEDDGPATLGRLLGPGTYSLAVSGAGNLHFHPLIAGSGMPGAEGDYELTLGIAEFEAAPGPGDGPVVLTSEPAPGAVLDGSPLVIRIGLSGPVDPFSLFPEFSVFLTSSPDPTFDDGNDQPVMLLGATASASVNEVQLIPASALGPGHYRVTLVGDASETFFGVTTPELVPLGMDADHPAGRDHAFTFEVAGIEGFPGPDPGVDDTAETSRDLGALTPGGLVQVVGAIGDDPTFDPFTHPGNDVDLYRFRIDVPGRYAFRAEAFAGRIGSALDAGLSLFRLDPDDGILRLIRGNNNTSNPTRTAVGDSPLFTDPALDAPLDAGEYYLAISSGTNTPSPLEGTPEGSFGLFDPNRSHSGQAGFSTGPYVLNLAVEELSDPPRVVSANLEEGQVLDRPPARLVVEFDQPVNLSLLAFQAHQVSGDRALSAVTVVDDAGTTYHPRFESYDHRTNLATFLMLEGLADGDYELHLSGAEGLLDLAGNPLLGNDPGGDHVVRFSVSGPARGIDGDPRSWANESSFDDLDHPQEIGVLFPRELEAGVSFTREAATGPDALPDAADVYRFEVLSELNRYTFSIDGDDLPGGVRLELRDDSGSLVPITSSNGGRDLVGFLRPGVYLLSATGWDEEQADGLSYRIGLTFTQSQNNAPPLYSAPGPAIAIRLAGAVTPPVTPPPVIPPPVVIPPVVTPTTPNPIPTPTPTPAPTPTPTIPTPTPTTPTTPIPTPTPTPTTPTPTTPTPSPVPTPTPTTPTPTPVPTPTPTPTTPTPTTPKPTTPIFTPAPSNGGGAPTPGSEGTPGGGPATAPLPPGFSIDVPSPPPAPDHPGGQGRGEQASTDLSALAYQPIGSRDPSSRATPETRIAAGETQAPDAHPAGPGLGEVVVAGQHPRSVDRDAPADRLGHELDRVRIAGELAPLLQLGLGEAESDAVEVAEEGDSPVEAGADKAASGDTPESGAEAPDTSPVPGGPDADAGGGPGARGTGPASPPIDGSPPEGEPDEEGDAGVEARVDEPIIPESWRRPLSIASVVAGVLGLTLVRRNDRVRRASRGQGIPGGSAGPEGGRDGGPRGGGPRGASAPGPASVPTRGPAGSEATRPREMTTSIRPGGRGDSSMITTAVRPIAPGRPGGHSR</sequence>
<dbReference type="PRINTS" id="PR01217">
    <property type="entry name" value="PRICHEXTENSN"/>
</dbReference>
<dbReference type="RefSeq" id="WP_197446493.1">
    <property type="nucleotide sequence ID" value="NZ_CP036426.1"/>
</dbReference>
<reference evidence="2 3" key="1">
    <citation type="submission" date="2019-02" db="EMBL/GenBank/DDBJ databases">
        <title>Deep-cultivation of Planctomycetes and their phenomic and genomic characterization uncovers novel biology.</title>
        <authorList>
            <person name="Wiegand S."/>
            <person name="Jogler M."/>
            <person name="Boedeker C."/>
            <person name="Pinto D."/>
            <person name="Vollmers J."/>
            <person name="Rivas-Marin E."/>
            <person name="Kohn T."/>
            <person name="Peeters S.H."/>
            <person name="Heuer A."/>
            <person name="Rast P."/>
            <person name="Oberbeckmann S."/>
            <person name="Bunk B."/>
            <person name="Jeske O."/>
            <person name="Meyerdierks A."/>
            <person name="Storesund J.E."/>
            <person name="Kallscheuer N."/>
            <person name="Luecker S."/>
            <person name="Lage O.M."/>
            <person name="Pohl T."/>
            <person name="Merkel B.J."/>
            <person name="Hornburger P."/>
            <person name="Mueller R.-W."/>
            <person name="Bruemmer F."/>
            <person name="Labrenz M."/>
            <person name="Spormann A.M."/>
            <person name="Op den Camp H."/>
            <person name="Overmann J."/>
            <person name="Amann R."/>
            <person name="Jetten M.S.M."/>
            <person name="Mascher T."/>
            <person name="Medema M.H."/>
            <person name="Devos D.P."/>
            <person name="Kaster A.-K."/>
            <person name="Ovreas L."/>
            <person name="Rohde M."/>
            <person name="Galperin M.Y."/>
            <person name="Jogler C."/>
        </authorList>
    </citation>
    <scope>NUCLEOTIDE SEQUENCE [LARGE SCALE GENOMIC DNA]</scope>
    <source>
        <strain evidence="2 3">ElP</strain>
    </source>
</reference>
<proteinExistence type="predicted"/>
<gene>
    <name evidence="2" type="ORF">ElP_61630</name>
</gene>
<feature type="compositionally biased region" description="Basic and acidic residues" evidence="1">
    <location>
        <begin position="989"/>
        <end position="998"/>
    </location>
</feature>
<keyword evidence="3" id="KW-1185">Reference proteome</keyword>
<organism evidence="2 3">
    <name type="scientific">Tautonia plasticadhaerens</name>
    <dbReference type="NCBI Taxonomy" id="2527974"/>
    <lineage>
        <taxon>Bacteria</taxon>
        <taxon>Pseudomonadati</taxon>
        <taxon>Planctomycetota</taxon>
        <taxon>Planctomycetia</taxon>
        <taxon>Isosphaerales</taxon>
        <taxon>Isosphaeraceae</taxon>
        <taxon>Tautonia</taxon>
    </lineage>
</organism>